<evidence type="ECO:0000256" key="1">
    <source>
        <dbReference type="SAM" id="Phobius"/>
    </source>
</evidence>
<evidence type="ECO:0000313" key="3">
    <source>
        <dbReference type="Proteomes" id="UP000001901"/>
    </source>
</evidence>
<sequence>MKEVVASIYPPTLALSIAFFTFLVSYILTESVTLSLLASLIAGVLTYLTARKKFSNLWMK</sequence>
<reference evidence="2 3" key="1">
    <citation type="journal article" date="2010" name="Stand. Genomic Sci.">
        <title>Complete genome sequence of Archaeoglobus profundus type strain (AV18).</title>
        <authorList>
            <person name="von Jan M."/>
            <person name="Lapidus A."/>
            <person name="Del Rio T.G."/>
            <person name="Copeland A."/>
            <person name="Tice H."/>
            <person name="Cheng J.F."/>
            <person name="Lucas S."/>
            <person name="Chen F."/>
            <person name="Nolan M."/>
            <person name="Goodwin L."/>
            <person name="Han C."/>
            <person name="Pitluck S."/>
            <person name="Liolios K."/>
            <person name="Ivanova N."/>
            <person name="Mavromatis K."/>
            <person name="Ovchinnikova G."/>
            <person name="Chertkov O."/>
            <person name="Pati A."/>
            <person name="Chen A."/>
            <person name="Palaniappan K."/>
            <person name="Land M."/>
            <person name="Hauser L."/>
            <person name="Chang Y.J."/>
            <person name="Jeffries C.D."/>
            <person name="Saunders E."/>
            <person name="Brettin T."/>
            <person name="Detter J.C."/>
            <person name="Chain P."/>
            <person name="Eichinger K."/>
            <person name="Huber H."/>
            <person name="Spring S."/>
            <person name="Rohde M."/>
            <person name="Goker M."/>
            <person name="Wirth R."/>
            <person name="Woyke T."/>
            <person name="Bristow J."/>
            <person name="Eisen J.A."/>
            <person name="Markowitz V."/>
            <person name="Hugenholtz P."/>
            <person name="Kyrpides N.C."/>
            <person name="Klenk H.P."/>
        </authorList>
    </citation>
    <scope>NUCLEOTIDE SEQUENCE [LARGE SCALE GENOMIC DNA]</scope>
    <source>
        <strain evidence="3">DSM 5631 / JCM 9629 / NBRC 100127 / Av18</strain>
    </source>
</reference>
<dbReference type="Proteomes" id="UP000001901">
    <property type="component" value="Chromosome"/>
</dbReference>
<keyword evidence="1" id="KW-0472">Membrane</keyword>
<dbReference type="AlphaFoldDB" id="D2RFL5"/>
<feature type="transmembrane region" description="Helical" evidence="1">
    <location>
        <begin position="34"/>
        <end position="50"/>
    </location>
</feature>
<keyword evidence="1" id="KW-1133">Transmembrane helix</keyword>
<keyword evidence="1" id="KW-0812">Transmembrane</keyword>
<dbReference type="PaxDb" id="572546-Arcpr_0012"/>
<name>D2RFL5_ARCPA</name>
<dbReference type="STRING" id="572546.Arcpr_0012"/>
<proteinExistence type="predicted"/>
<dbReference type="RefSeq" id="WP_012939426.1">
    <property type="nucleotide sequence ID" value="NC_013741.1"/>
</dbReference>
<keyword evidence="3" id="KW-1185">Reference proteome</keyword>
<protein>
    <submittedName>
        <fullName evidence="2">Uncharacterized protein</fullName>
    </submittedName>
</protein>
<dbReference type="HOGENOM" id="CLU_2930001_0_0_2"/>
<dbReference type="KEGG" id="apo:Arcpr_0012"/>
<organism evidence="2 3">
    <name type="scientific">Archaeoglobus profundus (strain DSM 5631 / JCM 9629 / NBRC 100127 / Av18)</name>
    <dbReference type="NCBI Taxonomy" id="572546"/>
    <lineage>
        <taxon>Archaea</taxon>
        <taxon>Methanobacteriati</taxon>
        <taxon>Methanobacteriota</taxon>
        <taxon>Archaeoglobi</taxon>
        <taxon>Archaeoglobales</taxon>
        <taxon>Archaeoglobaceae</taxon>
        <taxon>Archaeoglobus</taxon>
    </lineage>
</organism>
<dbReference type="EMBL" id="CP001857">
    <property type="protein sequence ID" value="ADB57090.1"/>
    <property type="molecule type" value="Genomic_DNA"/>
</dbReference>
<accession>D2RFL5</accession>
<feature type="transmembrane region" description="Helical" evidence="1">
    <location>
        <begin position="12"/>
        <end position="28"/>
    </location>
</feature>
<gene>
    <name evidence="2" type="ordered locus">Arcpr_0012</name>
</gene>
<evidence type="ECO:0000313" key="2">
    <source>
        <dbReference type="EMBL" id="ADB57090.1"/>
    </source>
</evidence>
<dbReference type="GeneID" id="41344340"/>